<organism evidence="2 3">
    <name type="scientific">Paraflavitalea soli</name>
    <dbReference type="NCBI Taxonomy" id="2315862"/>
    <lineage>
        <taxon>Bacteria</taxon>
        <taxon>Pseudomonadati</taxon>
        <taxon>Bacteroidota</taxon>
        <taxon>Chitinophagia</taxon>
        <taxon>Chitinophagales</taxon>
        <taxon>Chitinophagaceae</taxon>
        <taxon>Paraflavitalea</taxon>
    </lineage>
</organism>
<evidence type="ECO:0000313" key="3">
    <source>
        <dbReference type="Proteomes" id="UP000263900"/>
    </source>
</evidence>
<evidence type="ECO:0000256" key="1">
    <source>
        <dbReference type="SAM" id="SignalP"/>
    </source>
</evidence>
<dbReference type="InterPro" id="IPR021428">
    <property type="entry name" value="DUF3078"/>
</dbReference>
<sequence>MKYVFLLLTLCSLRLSAQDKTVQGLRSESSRTISKNTSDTSKRAWKTGGTFNLNVNQGALSNWAAGGDKFSLSLTSLLNLYAHYKQGRHSWDNSLDLAYGMVNTTSLGQRKSDDRIDFVSKYGYELDNKKWYLSTLLNFRSQFAKGYAYPTDSTKVLTSNVMSPAYIVLSLGMDYKPVEGFSLFLSPITARWVIVQNDSLAAVGAFGVDSGKNVKMEVGAYASVNWSKNLTPTTSYKTRLELFSNYRHDPFNIDIFWTNIVAVKVTKLINMNLSVDLIYDNDVKTVKADGTAGGATAQIKELLGVGFVYKF</sequence>
<dbReference type="OrthoDB" id="1495718at2"/>
<dbReference type="Proteomes" id="UP000263900">
    <property type="component" value="Chromosome"/>
</dbReference>
<feature type="signal peptide" evidence="1">
    <location>
        <begin position="1"/>
        <end position="17"/>
    </location>
</feature>
<keyword evidence="1" id="KW-0732">Signal</keyword>
<dbReference type="AlphaFoldDB" id="A0A3B7MXE9"/>
<keyword evidence="3" id="KW-1185">Reference proteome</keyword>
<reference evidence="2 3" key="1">
    <citation type="submission" date="2018-09" db="EMBL/GenBank/DDBJ databases">
        <title>Genome sequencing of strain 6GH32-13.</title>
        <authorList>
            <person name="Weon H.-Y."/>
            <person name="Heo J."/>
            <person name="Kwon S.-W."/>
        </authorList>
    </citation>
    <scope>NUCLEOTIDE SEQUENCE [LARGE SCALE GENOMIC DNA]</scope>
    <source>
        <strain evidence="2 3">5GH32-13</strain>
    </source>
</reference>
<dbReference type="Pfam" id="PF11276">
    <property type="entry name" value="DUF3078"/>
    <property type="match status" value="1"/>
</dbReference>
<proteinExistence type="predicted"/>
<gene>
    <name evidence="2" type="ORF">D3H65_29635</name>
</gene>
<accession>A0A3B7MXE9</accession>
<evidence type="ECO:0000313" key="2">
    <source>
        <dbReference type="EMBL" id="AXY77899.1"/>
    </source>
</evidence>
<dbReference type="EMBL" id="CP032157">
    <property type="protein sequence ID" value="AXY77899.1"/>
    <property type="molecule type" value="Genomic_DNA"/>
</dbReference>
<protein>
    <submittedName>
        <fullName evidence="2">DUF3078 domain-containing protein</fullName>
    </submittedName>
</protein>
<dbReference type="RefSeq" id="WP_119053772.1">
    <property type="nucleotide sequence ID" value="NZ_CP032157.1"/>
</dbReference>
<name>A0A3B7MXE9_9BACT</name>
<feature type="chain" id="PRO_5017768711" evidence="1">
    <location>
        <begin position="18"/>
        <end position="311"/>
    </location>
</feature>
<dbReference type="KEGG" id="pseg:D3H65_29635"/>